<reference evidence="2 3" key="1">
    <citation type="submission" date="2018-11" db="EMBL/GenBank/DDBJ databases">
        <authorList>
            <person name="Li F."/>
        </authorList>
    </citation>
    <scope>NUCLEOTIDE SEQUENCE [LARGE SCALE GENOMIC DNA]</scope>
    <source>
        <strain evidence="2 3">Gsoil 097</strain>
    </source>
</reference>
<dbReference type="Proteomes" id="UP000267128">
    <property type="component" value="Unassembled WGS sequence"/>
</dbReference>
<name>A0A3N0CQR6_9ACTN</name>
<evidence type="ECO:0000313" key="3">
    <source>
        <dbReference type="Proteomes" id="UP000267128"/>
    </source>
</evidence>
<comment type="caution">
    <text evidence="2">The sequence shown here is derived from an EMBL/GenBank/DDBJ whole genome shotgun (WGS) entry which is preliminary data.</text>
</comment>
<organism evidence="2 3">
    <name type="scientific">Nocardioides marmoriginsengisoli</name>
    <dbReference type="NCBI Taxonomy" id="661483"/>
    <lineage>
        <taxon>Bacteria</taxon>
        <taxon>Bacillati</taxon>
        <taxon>Actinomycetota</taxon>
        <taxon>Actinomycetes</taxon>
        <taxon>Propionibacteriales</taxon>
        <taxon>Nocardioidaceae</taxon>
        <taxon>Nocardioides</taxon>
    </lineage>
</organism>
<accession>A0A3N0CQR6</accession>
<dbReference type="EMBL" id="RJSE01000002">
    <property type="protein sequence ID" value="RNL65730.1"/>
    <property type="molecule type" value="Genomic_DNA"/>
</dbReference>
<keyword evidence="3" id="KW-1185">Reference proteome</keyword>
<sequence length="64" mass="7414">MIRDASAPVLEWLLVLSALGISIWMITVFVGWLWGVFQDMTTDFEAEARRAGYKNAAERDRDHW</sequence>
<protein>
    <submittedName>
        <fullName evidence="2">Uncharacterized protein</fullName>
    </submittedName>
</protein>
<proteinExistence type="predicted"/>
<keyword evidence="1" id="KW-1133">Transmembrane helix</keyword>
<dbReference type="RefSeq" id="WP_123225769.1">
    <property type="nucleotide sequence ID" value="NZ_RJSE01000002.1"/>
</dbReference>
<keyword evidence="1" id="KW-0812">Transmembrane</keyword>
<keyword evidence="1" id="KW-0472">Membrane</keyword>
<evidence type="ECO:0000256" key="1">
    <source>
        <dbReference type="SAM" id="Phobius"/>
    </source>
</evidence>
<evidence type="ECO:0000313" key="2">
    <source>
        <dbReference type="EMBL" id="RNL65730.1"/>
    </source>
</evidence>
<feature type="transmembrane region" description="Helical" evidence="1">
    <location>
        <begin position="12"/>
        <end position="34"/>
    </location>
</feature>
<gene>
    <name evidence="2" type="ORF">EFK50_01390</name>
</gene>
<dbReference type="AlphaFoldDB" id="A0A3N0CQR6"/>